<sequence length="405" mass="46462">MGPPILAKVQPRPASASNQTGLWHIYVCVQIENVRMLDRLDSTKPPLKGCLYLTATHLIFVDPDNHKELWVSFVSLRPGWLMSRCCRVAQILHMHIASVQKLPITTLGSPIQLRCKNFLCVTFQIPKERDAMQIYESLLEMSQPNMWCTYSKSIRILLPTMLSSWPVPPRVLGISKKKISSQVNPPQLLNPELTYKVNQHMCVAKLEELYCFQYTASNEGLTHKAGWNSFDIQAEFYRQGVPNSHWKMTTINKDYEVCSTYPRYLFVPAETTNHILRCSGKFRSRGRLPVLTYLHKNMVGHPTWLIGGDCDIPPASLTRCSQPLSGFKTRCLEDEEYLQCILRTNPGCSTMYIVDTRPMINAFANRATGKGYEKESHYLHMKFQFSNIENIHVMRSSLQKLIESE</sequence>
<dbReference type="PROSITE" id="PS51339">
    <property type="entry name" value="PPASE_MYOTUBULARIN"/>
    <property type="match status" value="1"/>
</dbReference>
<dbReference type="Pfam" id="PF21098">
    <property type="entry name" value="PH-GRAM_MTMR6-like"/>
    <property type="match status" value="2"/>
</dbReference>
<dbReference type="SUPFAM" id="SSF50729">
    <property type="entry name" value="PH domain-like"/>
    <property type="match status" value="1"/>
</dbReference>
<name>A0ABY6K7A2_9ARAC</name>
<dbReference type="InterPro" id="IPR030564">
    <property type="entry name" value="Myotubularin"/>
</dbReference>
<dbReference type="Gene3D" id="2.30.29.30">
    <property type="entry name" value="Pleckstrin-homology domain (PH domain)/Phosphotyrosine-binding domain (PTB)"/>
    <property type="match status" value="1"/>
</dbReference>
<feature type="domain" description="Myotubularin phosphatase" evidence="2">
    <location>
        <begin position="226"/>
        <end position="405"/>
    </location>
</feature>
<dbReference type="InterPro" id="IPR011993">
    <property type="entry name" value="PH-like_dom_sf"/>
</dbReference>
<dbReference type="InterPro" id="IPR048994">
    <property type="entry name" value="PH-GRAM_MTMR6-9"/>
</dbReference>
<dbReference type="Proteomes" id="UP001235939">
    <property type="component" value="Chromosome 03"/>
</dbReference>
<comment type="similarity">
    <text evidence="1">Belongs to the protein-tyrosine phosphatase family. Non-receptor class myotubularin subfamily.</text>
</comment>
<evidence type="ECO:0000313" key="4">
    <source>
        <dbReference type="Proteomes" id="UP001235939"/>
    </source>
</evidence>
<dbReference type="PANTHER" id="PTHR10807">
    <property type="entry name" value="MYOTUBULARIN-RELATED"/>
    <property type="match status" value="1"/>
</dbReference>
<dbReference type="Pfam" id="PF06602">
    <property type="entry name" value="Myotub-related"/>
    <property type="match status" value="1"/>
</dbReference>
<evidence type="ECO:0000256" key="1">
    <source>
        <dbReference type="ARBA" id="ARBA00007471"/>
    </source>
</evidence>
<dbReference type="InterPro" id="IPR029021">
    <property type="entry name" value="Prot-tyrosine_phosphatase-like"/>
</dbReference>
<evidence type="ECO:0000313" key="3">
    <source>
        <dbReference type="EMBL" id="UYV64417.1"/>
    </source>
</evidence>
<dbReference type="SUPFAM" id="SSF52799">
    <property type="entry name" value="(Phosphotyrosine protein) phosphatases II"/>
    <property type="match status" value="1"/>
</dbReference>
<gene>
    <name evidence="3" type="ORF">LAZ67_3000638</name>
</gene>
<proteinExistence type="inferred from homology"/>
<accession>A0ABY6K7A2</accession>
<dbReference type="InterPro" id="IPR010569">
    <property type="entry name" value="Myotubularin-like_Pase_dom"/>
</dbReference>
<dbReference type="EMBL" id="CP092865">
    <property type="protein sequence ID" value="UYV64417.1"/>
    <property type="molecule type" value="Genomic_DNA"/>
</dbReference>
<reference evidence="3 4" key="1">
    <citation type="submission" date="2022-01" db="EMBL/GenBank/DDBJ databases">
        <title>A chromosomal length assembly of Cordylochernes scorpioides.</title>
        <authorList>
            <person name="Zeh D."/>
            <person name="Zeh J."/>
        </authorList>
    </citation>
    <scope>NUCLEOTIDE SEQUENCE [LARGE SCALE GENOMIC DNA]</scope>
    <source>
        <strain evidence="3">IN4F17</strain>
        <tissue evidence="3">Whole Body</tissue>
    </source>
</reference>
<organism evidence="3 4">
    <name type="scientific">Cordylochernes scorpioides</name>
    <dbReference type="NCBI Taxonomy" id="51811"/>
    <lineage>
        <taxon>Eukaryota</taxon>
        <taxon>Metazoa</taxon>
        <taxon>Ecdysozoa</taxon>
        <taxon>Arthropoda</taxon>
        <taxon>Chelicerata</taxon>
        <taxon>Arachnida</taxon>
        <taxon>Pseudoscorpiones</taxon>
        <taxon>Cheliferoidea</taxon>
        <taxon>Chernetidae</taxon>
        <taxon>Cordylochernes</taxon>
    </lineage>
</organism>
<dbReference type="PANTHER" id="PTHR10807:SF8">
    <property type="entry name" value="PHOSPHATIDYLINOSITOL-3-PHOSPHATE PHOSPHATASE"/>
    <property type="match status" value="1"/>
</dbReference>
<protein>
    <submittedName>
        <fullName evidence="3">MTMR6</fullName>
    </submittedName>
</protein>
<evidence type="ECO:0000259" key="2">
    <source>
        <dbReference type="PROSITE" id="PS51339"/>
    </source>
</evidence>
<keyword evidence="4" id="KW-1185">Reference proteome</keyword>